<proteinExistence type="predicted"/>
<evidence type="ECO:0000256" key="2">
    <source>
        <dbReference type="SAM" id="Phobius"/>
    </source>
</evidence>
<dbReference type="InterPro" id="IPR024414">
    <property type="entry name" value="Uncharacterised_PrgI"/>
</dbReference>
<gene>
    <name evidence="3" type="ORF">CUU80_06505</name>
</gene>
<evidence type="ECO:0000313" key="4">
    <source>
        <dbReference type="Proteomes" id="UP000228755"/>
    </source>
</evidence>
<keyword evidence="2" id="KW-0472">Membrane</keyword>
<dbReference type="Proteomes" id="UP000228755">
    <property type="component" value="Unassembled WGS sequence"/>
</dbReference>
<sequence>MRARAPVRVQCGADPAGHRRGRLADRVRRVGRARCRARQRDATAGRSDALRDRGCRPHRPERAHGAGIDPVHRLADRRRGAAGGRVHAVHADLHADLFRVAADRVHGLGAYAHDGRRLSETLRAGLVPGDHPDGRRDPVPHVRRRGAAARRLCGRRRPVAVHHRELRHAAVGGDHARLSGHSVLGHRQGRVRRIDARSGKAAAMALEIRIYKEITATEARVMWGMSWRQLAAAAMMGCLSTGVWLVFWRLLGLPDIGQYVVFLVNLPLAAWGWLRPKGLKPEVWFGYVIACRFGQQRYFIDGPARPRRRERKRGRKAIRERKDG</sequence>
<feature type="transmembrane region" description="Helical" evidence="2">
    <location>
        <begin position="256"/>
        <end position="274"/>
    </location>
</feature>
<evidence type="ECO:0000313" key="3">
    <source>
        <dbReference type="EMBL" id="PJM79090.1"/>
    </source>
</evidence>
<keyword evidence="2" id="KW-0812">Transmembrane</keyword>
<organism evidence="3 4">
    <name type="scientific">Bifidobacterium scaligerum</name>
    <dbReference type="NCBI Taxonomy" id="2052656"/>
    <lineage>
        <taxon>Bacteria</taxon>
        <taxon>Bacillati</taxon>
        <taxon>Actinomycetota</taxon>
        <taxon>Actinomycetes</taxon>
        <taxon>Bifidobacteriales</taxon>
        <taxon>Bifidobacteriaceae</taxon>
        <taxon>Bifidobacterium</taxon>
    </lineage>
</organism>
<dbReference type="EMBL" id="PGLQ01000003">
    <property type="protein sequence ID" value="PJM79090.1"/>
    <property type="molecule type" value="Genomic_DNA"/>
</dbReference>
<keyword evidence="2" id="KW-1133">Transmembrane helix</keyword>
<keyword evidence="4" id="KW-1185">Reference proteome</keyword>
<reference evidence="3 4" key="1">
    <citation type="submission" date="2017-11" db="EMBL/GenBank/DDBJ databases">
        <title>Draft genome sequences of strains TRE 1, TRE D, TRE H and TRI 7, isolated from tamarins, belonging to four potential novel Bifidobacterium species.</title>
        <authorList>
            <person name="Mattarelli P."/>
            <person name="Modesto M."/>
            <person name="Bonetti A."/>
            <person name="Puglisi E."/>
            <person name="Morelli L."/>
        </authorList>
    </citation>
    <scope>NUCLEOTIDE SEQUENCE [LARGE SCALE GENOMIC DNA]</scope>
    <source>
        <strain evidence="4">TRED</strain>
    </source>
</reference>
<dbReference type="AlphaFoldDB" id="A0A2M9HQI8"/>
<feature type="compositionally biased region" description="Basic and acidic residues" evidence="1">
    <location>
        <begin position="38"/>
        <end position="66"/>
    </location>
</feature>
<evidence type="ECO:0008006" key="5">
    <source>
        <dbReference type="Google" id="ProtNLM"/>
    </source>
</evidence>
<evidence type="ECO:0000256" key="1">
    <source>
        <dbReference type="SAM" id="MobiDB-lite"/>
    </source>
</evidence>
<name>A0A2M9HQI8_9BIFI</name>
<protein>
    <recommendedName>
        <fullName evidence="5">PrgI family protein</fullName>
    </recommendedName>
</protein>
<comment type="caution">
    <text evidence="3">The sequence shown here is derived from an EMBL/GenBank/DDBJ whole genome shotgun (WGS) entry which is preliminary data.</text>
</comment>
<dbReference type="Pfam" id="PF12666">
    <property type="entry name" value="PrgI"/>
    <property type="match status" value="1"/>
</dbReference>
<dbReference type="OrthoDB" id="2067810at2"/>
<accession>A0A2M9HQI8</accession>
<feature type="transmembrane region" description="Helical" evidence="2">
    <location>
        <begin position="230"/>
        <end position="250"/>
    </location>
</feature>
<feature type="region of interest" description="Disordered" evidence="1">
    <location>
        <begin position="37"/>
        <end position="66"/>
    </location>
</feature>